<protein>
    <recommendedName>
        <fullName evidence="1">Mammalian cell entry C-terminal domain-containing protein</fullName>
    </recommendedName>
</protein>
<gene>
    <name evidence="2" type="ORF">NIIDMKKI_08630</name>
</gene>
<accession>A0A7G1I3Q6</accession>
<evidence type="ECO:0000313" key="3">
    <source>
        <dbReference type="Proteomes" id="UP000516380"/>
    </source>
</evidence>
<organism evidence="2 3">
    <name type="scientific">Mycobacterium kansasii</name>
    <dbReference type="NCBI Taxonomy" id="1768"/>
    <lineage>
        <taxon>Bacteria</taxon>
        <taxon>Bacillati</taxon>
        <taxon>Actinomycetota</taxon>
        <taxon>Actinomycetes</taxon>
        <taxon>Mycobacteriales</taxon>
        <taxon>Mycobacteriaceae</taxon>
        <taxon>Mycobacterium</taxon>
    </lineage>
</organism>
<dbReference type="GO" id="GO:0051701">
    <property type="term" value="P:biological process involved in interaction with host"/>
    <property type="evidence" value="ECO:0007669"/>
    <property type="project" value="TreeGrafter"/>
</dbReference>
<dbReference type="InterPro" id="IPR052336">
    <property type="entry name" value="MlaD_Phospholipid_Transporter"/>
</dbReference>
<dbReference type="PANTHER" id="PTHR33371">
    <property type="entry name" value="INTERMEMBRANE PHOSPHOLIPID TRANSPORT SYSTEM BINDING PROTEIN MLAD-RELATED"/>
    <property type="match status" value="1"/>
</dbReference>
<dbReference type="PANTHER" id="PTHR33371:SF17">
    <property type="entry name" value="MCE-FAMILY PROTEIN MCE1B"/>
    <property type="match status" value="1"/>
</dbReference>
<evidence type="ECO:0000259" key="1">
    <source>
        <dbReference type="Pfam" id="PF11887"/>
    </source>
</evidence>
<name>A0A7G1I3Q6_MYCKA</name>
<dbReference type="Pfam" id="PF11887">
    <property type="entry name" value="Mce4_CUP1"/>
    <property type="match status" value="1"/>
</dbReference>
<sequence length="209" mass="22479">MTAISNSSTVPGPPRCCLPGRDPLDRTAPALDLDLLLGGLKPVIQGLNPQDVNALTASLVQVFQGEGGTLQSLLSKTSSFSNTLADNNETVQQLIDNLNTVVATLDKDGDKFSTALDRLQRLVSAFSDDRNTIGTAIDALDQGTASIADLLTGPGRRWPARWISSTGWRRCLTRTRTRSTFRWRSCPTTTASWCGWAPTVPGFRTTSAS</sequence>
<dbReference type="GO" id="GO:0005576">
    <property type="term" value="C:extracellular region"/>
    <property type="evidence" value="ECO:0007669"/>
    <property type="project" value="TreeGrafter"/>
</dbReference>
<dbReference type="Proteomes" id="UP000516380">
    <property type="component" value="Chromosome"/>
</dbReference>
<keyword evidence="3" id="KW-1185">Reference proteome</keyword>
<dbReference type="EMBL" id="AP023343">
    <property type="protein sequence ID" value="BCI85657.1"/>
    <property type="molecule type" value="Genomic_DNA"/>
</dbReference>
<dbReference type="InterPro" id="IPR024516">
    <property type="entry name" value="Mce_C"/>
</dbReference>
<reference evidence="2 3" key="1">
    <citation type="submission" date="2020-07" db="EMBL/GenBank/DDBJ databases">
        <title>Mycobacterium kansasii (former subtype) with zoonotic potential isolated from diseased indoor pet cat, Japan.</title>
        <authorList>
            <person name="Fukano H."/>
            <person name="Terazono T."/>
            <person name="Hoshino Y."/>
        </authorList>
    </citation>
    <scope>NUCLEOTIDE SEQUENCE [LARGE SCALE GENOMIC DNA]</scope>
    <source>
        <strain evidence="2 3">Kuro-I</strain>
    </source>
</reference>
<evidence type="ECO:0000313" key="2">
    <source>
        <dbReference type="EMBL" id="BCI85657.1"/>
    </source>
</evidence>
<proteinExistence type="predicted"/>
<dbReference type="AlphaFoldDB" id="A0A7G1I3Q6"/>
<feature type="domain" description="Mammalian cell entry C-terminal" evidence="1">
    <location>
        <begin position="24"/>
        <end position="153"/>
    </location>
</feature>